<dbReference type="SUPFAM" id="SSF54980">
    <property type="entry name" value="EF-G C-terminal domain-like"/>
    <property type="match status" value="2"/>
</dbReference>
<dbReference type="PROSITE" id="PS00301">
    <property type="entry name" value="G_TR_1"/>
    <property type="match status" value="1"/>
</dbReference>
<dbReference type="GO" id="GO:0097177">
    <property type="term" value="F:mitochondrial ribosome binding"/>
    <property type="evidence" value="ECO:0007669"/>
    <property type="project" value="TreeGrafter"/>
</dbReference>
<dbReference type="GO" id="GO:0005759">
    <property type="term" value="C:mitochondrial matrix"/>
    <property type="evidence" value="ECO:0007669"/>
    <property type="project" value="UniProtKB-UniRule"/>
</dbReference>
<feature type="binding site" evidence="9">
    <location>
        <begin position="189"/>
        <end position="192"/>
    </location>
    <ligand>
        <name>GTP</name>
        <dbReference type="ChEBI" id="CHEBI:37565"/>
    </ligand>
</feature>
<dbReference type="SUPFAM" id="SSF50447">
    <property type="entry name" value="Translation proteins"/>
    <property type="match status" value="1"/>
</dbReference>
<dbReference type="Gene3D" id="3.40.50.300">
    <property type="entry name" value="P-loop containing nucleotide triphosphate hydrolases"/>
    <property type="match status" value="1"/>
</dbReference>
<evidence type="ECO:0000256" key="8">
    <source>
        <dbReference type="ARBA" id="ARBA00023136"/>
    </source>
</evidence>
<dbReference type="InterPro" id="IPR038363">
    <property type="entry name" value="LepA_C_sf"/>
</dbReference>
<proteinExistence type="inferred from homology"/>
<dbReference type="Gene3D" id="2.40.30.10">
    <property type="entry name" value="Translation factors"/>
    <property type="match status" value="1"/>
</dbReference>
<dbReference type="InterPro" id="IPR035647">
    <property type="entry name" value="EFG_III/V"/>
</dbReference>
<dbReference type="FunFam" id="2.40.30.10:FF:000015">
    <property type="entry name" value="Translation factor GUF1, mitochondrial"/>
    <property type="match status" value="1"/>
</dbReference>
<comment type="function">
    <text evidence="9">Promotes mitochondrial protein synthesis. May act as a fidelity factor of the translation reaction, by catalyzing a one-codon backward translocation of tRNAs on improperly translocated ribosomes. Binds to mitochondrial ribosomes in a GTP-dependent manner.</text>
</comment>
<dbReference type="InterPro" id="IPR013842">
    <property type="entry name" value="LepA_CTD"/>
</dbReference>
<accession>A0AAD5RNK9</accession>
<dbReference type="FunFam" id="3.30.70.870:FF:000004">
    <property type="entry name" value="Translation factor GUF1, mitochondrial"/>
    <property type="match status" value="1"/>
</dbReference>
<evidence type="ECO:0000256" key="2">
    <source>
        <dbReference type="ARBA" id="ARBA00022741"/>
    </source>
</evidence>
<comment type="catalytic activity">
    <reaction evidence="9">
        <text>GTP + H2O = GDP + phosphate + H(+)</text>
        <dbReference type="Rhea" id="RHEA:19669"/>
        <dbReference type="ChEBI" id="CHEBI:15377"/>
        <dbReference type="ChEBI" id="CHEBI:15378"/>
        <dbReference type="ChEBI" id="CHEBI:37565"/>
        <dbReference type="ChEBI" id="CHEBI:43474"/>
        <dbReference type="ChEBI" id="CHEBI:58189"/>
        <dbReference type="EC" id="3.6.5.n1"/>
    </reaction>
</comment>
<keyword evidence="6 9" id="KW-0496">Mitochondrion</keyword>
<feature type="domain" description="Tr-type G" evidence="10">
    <location>
        <begin position="61"/>
        <end position="242"/>
    </location>
</feature>
<keyword evidence="12" id="KW-1185">Reference proteome</keyword>
<dbReference type="Gene3D" id="3.30.70.240">
    <property type="match status" value="1"/>
</dbReference>
<keyword evidence="4 9" id="KW-0378">Hydrolase</keyword>
<dbReference type="Pfam" id="PF03144">
    <property type="entry name" value="GTP_EFTU_D2"/>
    <property type="match status" value="1"/>
</dbReference>
<evidence type="ECO:0000256" key="7">
    <source>
        <dbReference type="ARBA" id="ARBA00023134"/>
    </source>
</evidence>
<dbReference type="GO" id="GO:0006412">
    <property type="term" value="P:translation"/>
    <property type="evidence" value="ECO:0007669"/>
    <property type="project" value="UniProtKB-KW"/>
</dbReference>
<dbReference type="FunFam" id="3.30.70.240:FF:000007">
    <property type="entry name" value="Translation factor GUF1, mitochondrial"/>
    <property type="match status" value="1"/>
</dbReference>
<protein>
    <recommendedName>
        <fullName evidence="10">Tr-type G domain-containing protein</fullName>
    </recommendedName>
</protein>
<evidence type="ECO:0000256" key="3">
    <source>
        <dbReference type="ARBA" id="ARBA00022792"/>
    </source>
</evidence>
<dbReference type="HAMAP" id="MF_00071">
    <property type="entry name" value="LepA"/>
    <property type="match status" value="1"/>
</dbReference>
<dbReference type="PRINTS" id="PR00315">
    <property type="entry name" value="ELONGATNFCT"/>
</dbReference>
<dbReference type="Pfam" id="PF06421">
    <property type="entry name" value="LepA_C"/>
    <property type="match status" value="1"/>
</dbReference>
<dbReference type="Gene3D" id="3.30.70.870">
    <property type="entry name" value="Elongation Factor G (Translational Gtpase), domain 3"/>
    <property type="match status" value="1"/>
</dbReference>
<dbReference type="CDD" id="cd03699">
    <property type="entry name" value="EF4_II"/>
    <property type="match status" value="1"/>
</dbReference>
<evidence type="ECO:0000259" key="10">
    <source>
        <dbReference type="PROSITE" id="PS51722"/>
    </source>
</evidence>
<dbReference type="SUPFAM" id="SSF52540">
    <property type="entry name" value="P-loop containing nucleoside triphosphate hydrolases"/>
    <property type="match status" value="1"/>
</dbReference>
<dbReference type="InterPro" id="IPR004161">
    <property type="entry name" value="EFTu-like_2"/>
</dbReference>
<dbReference type="Pfam" id="PF00009">
    <property type="entry name" value="GTP_EFTU"/>
    <property type="match status" value="1"/>
</dbReference>
<dbReference type="InterPro" id="IPR035654">
    <property type="entry name" value="LepA_IV"/>
</dbReference>
<keyword evidence="3 9" id="KW-0999">Mitochondrion inner membrane</keyword>
<organism evidence="11 12">
    <name type="scientific">Zalerion maritima</name>
    <dbReference type="NCBI Taxonomy" id="339359"/>
    <lineage>
        <taxon>Eukaryota</taxon>
        <taxon>Fungi</taxon>
        <taxon>Dikarya</taxon>
        <taxon>Ascomycota</taxon>
        <taxon>Pezizomycotina</taxon>
        <taxon>Sordariomycetes</taxon>
        <taxon>Lulworthiomycetidae</taxon>
        <taxon>Lulworthiales</taxon>
        <taxon>Lulworthiaceae</taxon>
        <taxon>Zalerion</taxon>
    </lineage>
</organism>
<keyword evidence="5 9" id="KW-0648">Protein biosynthesis</keyword>
<dbReference type="AlphaFoldDB" id="A0AAD5RNK9"/>
<evidence type="ECO:0000256" key="6">
    <source>
        <dbReference type="ARBA" id="ARBA00023128"/>
    </source>
</evidence>
<sequence length="670" mass="74470">MRGISATGSSPSSQSRLFSTLRHASSSFGLGAPPRCFSTTPPCRKPTAEQLEARIANIPIERYRNFCIVAHIDHGKSTLSDRLLELTGTIVKDGTNKQFLDKLDVERQRGITVKAQTCSMLYNYRGEDYLLHLVDTPGHVDFRLEVTRSYASCGGALLLVDASQGVQAQTVSNFYLAFAEGLSLIPVVNKIDMPSADPPRALRQIEQTFELDTAGTLLVSAKTGTGVDKIIPKVIEDIPAPTGDENKPLRMLLVDSWYDTFKGVILLVRIFDGTIKPGDQIYSFATQTKYTVGEVGIQYPGPTPQTVLKAGQVGYVFFNPAMKRIQDAKIGDTFTLLGKEKIVEPYPGFEEPKPMVFVSAFPTDQSDYQKIAEHIGQLVLNDRSITLMKDSSEALGAGWRLGFLGSLHCSVFQDRLRQEHQSNIIITEPSVPTKLEYPEASGHGALSGKTVVISSAADFPDQDGFTRERRPKSFEPIVFASVATPKEYLGRVIELCEVARGEQQGIEFFGANQVMVKYIIPLFHLVDDLFGKLKGATKGYATLDYEDAGWREADLVKMQLLVNRVPVDAISRVIHRSLAERLGRLWVTKFREHLDRQMFEVVIQAAIGKKVLARETLKAFRKDVLQKLHASDVGRRQKLLDKQKEGRKKLQSIGNVTIDHTSFQKFLSKS</sequence>
<dbReference type="NCBIfam" id="TIGR01393">
    <property type="entry name" value="lepA"/>
    <property type="match status" value="1"/>
</dbReference>
<evidence type="ECO:0000256" key="4">
    <source>
        <dbReference type="ARBA" id="ARBA00022801"/>
    </source>
</evidence>
<evidence type="ECO:0000313" key="11">
    <source>
        <dbReference type="EMBL" id="KAJ2900047.1"/>
    </source>
</evidence>
<dbReference type="GO" id="GO:0045727">
    <property type="term" value="P:positive regulation of translation"/>
    <property type="evidence" value="ECO:0007669"/>
    <property type="project" value="UniProtKB-UniRule"/>
</dbReference>
<gene>
    <name evidence="11" type="ORF">MKZ38_002665</name>
</gene>
<dbReference type="InterPro" id="IPR000795">
    <property type="entry name" value="T_Tr_GTP-bd_dom"/>
</dbReference>
<dbReference type="PANTHER" id="PTHR43512">
    <property type="entry name" value="TRANSLATION FACTOR GUF1-RELATED"/>
    <property type="match status" value="1"/>
</dbReference>
<dbReference type="FunFam" id="3.40.50.300:FF:000078">
    <property type="entry name" value="Elongation factor 4"/>
    <property type="match status" value="1"/>
</dbReference>
<name>A0AAD5RNK9_9PEZI</name>
<dbReference type="Pfam" id="PF00679">
    <property type="entry name" value="EFG_C"/>
    <property type="match status" value="1"/>
</dbReference>
<dbReference type="EMBL" id="JAKWBI020000180">
    <property type="protein sequence ID" value="KAJ2900047.1"/>
    <property type="molecule type" value="Genomic_DNA"/>
</dbReference>
<dbReference type="NCBIfam" id="TIGR00231">
    <property type="entry name" value="small_GTP"/>
    <property type="match status" value="1"/>
</dbReference>
<dbReference type="PANTHER" id="PTHR43512:SF7">
    <property type="entry name" value="TRANSLATION FACTOR GUF1, MITOCHONDRIAL"/>
    <property type="match status" value="1"/>
</dbReference>
<dbReference type="Proteomes" id="UP001201980">
    <property type="component" value="Unassembled WGS sequence"/>
</dbReference>
<dbReference type="CDD" id="cd01890">
    <property type="entry name" value="LepA"/>
    <property type="match status" value="1"/>
</dbReference>
<dbReference type="PROSITE" id="PS51722">
    <property type="entry name" value="G_TR_2"/>
    <property type="match status" value="1"/>
</dbReference>
<evidence type="ECO:0000256" key="9">
    <source>
        <dbReference type="HAMAP-Rule" id="MF_03137"/>
    </source>
</evidence>
<dbReference type="GO" id="GO:0005743">
    <property type="term" value="C:mitochondrial inner membrane"/>
    <property type="evidence" value="ECO:0007669"/>
    <property type="project" value="UniProtKB-SubCell"/>
</dbReference>
<dbReference type="GO" id="GO:0005525">
    <property type="term" value="F:GTP binding"/>
    <property type="evidence" value="ECO:0007669"/>
    <property type="project" value="UniProtKB-UniRule"/>
</dbReference>
<dbReference type="Gene3D" id="3.30.70.2570">
    <property type="entry name" value="Elongation factor 4, C-terminal domain"/>
    <property type="match status" value="1"/>
</dbReference>
<evidence type="ECO:0000313" key="12">
    <source>
        <dbReference type="Proteomes" id="UP001201980"/>
    </source>
</evidence>
<comment type="similarity">
    <text evidence="9">Belongs to the GTP-binding elongation factor family. LepA subfamily.</text>
</comment>
<dbReference type="FunFam" id="3.30.70.2570:FF:000001">
    <property type="entry name" value="Translation factor GUF1, mitochondrial"/>
    <property type="match status" value="1"/>
</dbReference>
<dbReference type="InterPro" id="IPR009000">
    <property type="entry name" value="Transl_B-barrel_sf"/>
</dbReference>
<keyword evidence="2 9" id="KW-0547">Nucleotide-binding</keyword>
<dbReference type="GO" id="GO:0003924">
    <property type="term" value="F:GTPase activity"/>
    <property type="evidence" value="ECO:0007669"/>
    <property type="project" value="UniProtKB-UniRule"/>
</dbReference>
<dbReference type="CDD" id="cd03709">
    <property type="entry name" value="lepA_C"/>
    <property type="match status" value="1"/>
</dbReference>
<dbReference type="InterPro" id="IPR027417">
    <property type="entry name" value="P-loop_NTPase"/>
</dbReference>
<reference evidence="11" key="1">
    <citation type="submission" date="2022-07" db="EMBL/GenBank/DDBJ databases">
        <title>Draft genome sequence of Zalerion maritima ATCC 34329, a (micro)plastics degrading marine fungus.</title>
        <authorList>
            <person name="Paco A."/>
            <person name="Goncalves M.F.M."/>
            <person name="Rocha-Santos T.A.P."/>
            <person name="Alves A."/>
        </authorList>
    </citation>
    <scope>NUCLEOTIDE SEQUENCE</scope>
    <source>
        <strain evidence="11">ATCC 34329</strain>
    </source>
</reference>
<keyword evidence="8 9" id="KW-0472">Membrane</keyword>
<feature type="binding site" evidence="9">
    <location>
        <begin position="70"/>
        <end position="77"/>
    </location>
    <ligand>
        <name>GTP</name>
        <dbReference type="ChEBI" id="CHEBI:37565"/>
    </ligand>
</feature>
<comment type="subcellular location">
    <subcellularLocation>
        <location evidence="9">Mitochondrion inner membrane</location>
        <topology evidence="9">Peripheral membrane protein</topology>
        <orientation evidence="9">Matrix side</orientation>
    </subcellularLocation>
</comment>
<evidence type="ECO:0000256" key="1">
    <source>
        <dbReference type="ARBA" id="ARBA00005454"/>
    </source>
</evidence>
<dbReference type="InterPro" id="IPR005225">
    <property type="entry name" value="Small_GTP-bd"/>
</dbReference>
<comment type="caution">
    <text evidence="11">The sequence shown here is derived from an EMBL/GenBank/DDBJ whole genome shotgun (WGS) entry which is preliminary data.</text>
</comment>
<feature type="binding site" evidence="9">
    <location>
        <begin position="135"/>
        <end position="139"/>
    </location>
    <ligand>
        <name>GTP</name>
        <dbReference type="ChEBI" id="CHEBI:37565"/>
    </ligand>
</feature>
<dbReference type="InterPro" id="IPR000640">
    <property type="entry name" value="EFG_V-like"/>
</dbReference>
<evidence type="ECO:0000256" key="5">
    <source>
        <dbReference type="ARBA" id="ARBA00022917"/>
    </source>
</evidence>
<dbReference type="InterPro" id="IPR031157">
    <property type="entry name" value="G_TR_CS"/>
</dbReference>
<keyword evidence="7 9" id="KW-0342">GTP-binding</keyword>
<comment type="similarity">
    <text evidence="1">Belongs to the TRAFAC class translation factor GTPase superfamily. Classic translation factor GTPase family. LepA subfamily.</text>
</comment>
<dbReference type="InterPro" id="IPR006297">
    <property type="entry name" value="EF-4"/>
</dbReference>